<accession>A0AAV1HNH8</accession>
<evidence type="ECO:0000256" key="1">
    <source>
        <dbReference type="SAM" id="MobiDB-lite"/>
    </source>
</evidence>
<sequence length="93" mass="10477">MARRVDFLNRANNRYQPGTNVGGSPANQPVEGDRDTELFLMPGIEFFLIYPATFKIKSKAGVMESFQCPRKAEEYLKLLLRGPPRAEDGDVDN</sequence>
<organism evidence="2 3">
    <name type="scientific">Xyrichtys novacula</name>
    <name type="common">Pearly razorfish</name>
    <name type="synonym">Hemipteronotus novacula</name>
    <dbReference type="NCBI Taxonomy" id="13765"/>
    <lineage>
        <taxon>Eukaryota</taxon>
        <taxon>Metazoa</taxon>
        <taxon>Chordata</taxon>
        <taxon>Craniata</taxon>
        <taxon>Vertebrata</taxon>
        <taxon>Euteleostomi</taxon>
        <taxon>Actinopterygii</taxon>
        <taxon>Neopterygii</taxon>
        <taxon>Teleostei</taxon>
        <taxon>Neoteleostei</taxon>
        <taxon>Acanthomorphata</taxon>
        <taxon>Eupercaria</taxon>
        <taxon>Labriformes</taxon>
        <taxon>Labridae</taxon>
        <taxon>Xyrichtys</taxon>
    </lineage>
</organism>
<dbReference type="EMBL" id="OY660886">
    <property type="protein sequence ID" value="CAJ1086719.1"/>
    <property type="molecule type" value="Genomic_DNA"/>
</dbReference>
<dbReference type="AlphaFoldDB" id="A0AAV1HNH8"/>
<proteinExistence type="predicted"/>
<gene>
    <name evidence="2" type="ORF">XNOV1_A017036</name>
</gene>
<protein>
    <submittedName>
        <fullName evidence="2">Unnamed protein product, partial</fullName>
    </submittedName>
</protein>
<feature type="region of interest" description="Disordered" evidence="1">
    <location>
        <begin position="1"/>
        <end position="33"/>
    </location>
</feature>
<reference evidence="2" key="1">
    <citation type="submission" date="2023-08" db="EMBL/GenBank/DDBJ databases">
        <authorList>
            <person name="Alioto T."/>
            <person name="Alioto T."/>
            <person name="Gomez Garrido J."/>
        </authorList>
    </citation>
    <scope>NUCLEOTIDE SEQUENCE</scope>
</reference>
<evidence type="ECO:0000313" key="2">
    <source>
        <dbReference type="EMBL" id="CAJ1086719.1"/>
    </source>
</evidence>
<evidence type="ECO:0000313" key="3">
    <source>
        <dbReference type="Proteomes" id="UP001178508"/>
    </source>
</evidence>
<dbReference type="Proteomes" id="UP001178508">
    <property type="component" value="Chromosome 23"/>
</dbReference>
<feature type="compositionally biased region" description="Polar residues" evidence="1">
    <location>
        <begin position="10"/>
        <end position="19"/>
    </location>
</feature>
<name>A0AAV1HNH8_XYRNO</name>
<keyword evidence="3" id="KW-1185">Reference proteome</keyword>